<sequence length="109" mass="11781">MSEPMGPLGPAGRNLRRNIRRLREHRQWSYREAEARLSKAGRAISTLGLSAIESGERHVDVDDLVALAAVFDLGIEELLRPPAGCDTCHGAPPAGFMCLECETSALPTA</sequence>
<name>A0ABU8USK6_9ACTN</name>
<reference evidence="2 3" key="1">
    <citation type="submission" date="2024-03" db="EMBL/GenBank/DDBJ databases">
        <title>Novel Streptomyces species of biotechnological and ecological value are a feature of Machair soil.</title>
        <authorList>
            <person name="Prole J.R."/>
            <person name="Goodfellow M."/>
            <person name="Allenby N."/>
            <person name="Ward A.C."/>
        </authorList>
    </citation>
    <scope>NUCLEOTIDE SEQUENCE [LARGE SCALE GENOMIC DNA]</scope>
    <source>
        <strain evidence="2 3">MS1.AVA.1</strain>
    </source>
</reference>
<evidence type="ECO:0000259" key="1">
    <source>
        <dbReference type="PROSITE" id="PS50943"/>
    </source>
</evidence>
<dbReference type="EMBL" id="JBBKAK010000001">
    <property type="protein sequence ID" value="MEJ8671882.1"/>
    <property type="molecule type" value="Genomic_DNA"/>
</dbReference>
<protein>
    <submittedName>
        <fullName evidence="2">Helix-turn-helix transcriptional regulator</fullName>
    </submittedName>
</protein>
<organism evidence="2 3">
    <name type="scientific">Streptomyces machairae</name>
    <dbReference type="NCBI Taxonomy" id="3134109"/>
    <lineage>
        <taxon>Bacteria</taxon>
        <taxon>Bacillati</taxon>
        <taxon>Actinomycetota</taxon>
        <taxon>Actinomycetes</taxon>
        <taxon>Kitasatosporales</taxon>
        <taxon>Streptomycetaceae</taxon>
        <taxon>Streptomyces</taxon>
    </lineage>
</organism>
<dbReference type="PROSITE" id="PS50943">
    <property type="entry name" value="HTH_CROC1"/>
    <property type="match status" value="1"/>
</dbReference>
<dbReference type="CDD" id="cd00093">
    <property type="entry name" value="HTH_XRE"/>
    <property type="match status" value="1"/>
</dbReference>
<dbReference type="Gene3D" id="1.10.260.40">
    <property type="entry name" value="lambda repressor-like DNA-binding domains"/>
    <property type="match status" value="1"/>
</dbReference>
<dbReference type="SUPFAM" id="SSF47413">
    <property type="entry name" value="lambda repressor-like DNA-binding domains"/>
    <property type="match status" value="1"/>
</dbReference>
<proteinExistence type="predicted"/>
<dbReference type="InterPro" id="IPR010982">
    <property type="entry name" value="Lambda_DNA-bd_dom_sf"/>
</dbReference>
<comment type="caution">
    <text evidence="2">The sequence shown here is derived from an EMBL/GenBank/DDBJ whole genome shotgun (WGS) entry which is preliminary data.</text>
</comment>
<dbReference type="Proteomes" id="UP001376459">
    <property type="component" value="Unassembled WGS sequence"/>
</dbReference>
<feature type="domain" description="HTH cro/C1-type" evidence="1">
    <location>
        <begin position="19"/>
        <end position="78"/>
    </location>
</feature>
<keyword evidence="3" id="KW-1185">Reference proteome</keyword>
<dbReference type="SMART" id="SM00530">
    <property type="entry name" value="HTH_XRE"/>
    <property type="match status" value="1"/>
</dbReference>
<dbReference type="InterPro" id="IPR001387">
    <property type="entry name" value="Cro/C1-type_HTH"/>
</dbReference>
<evidence type="ECO:0000313" key="2">
    <source>
        <dbReference type="EMBL" id="MEJ8671882.1"/>
    </source>
</evidence>
<evidence type="ECO:0000313" key="3">
    <source>
        <dbReference type="Proteomes" id="UP001376459"/>
    </source>
</evidence>
<accession>A0ABU8USK6</accession>
<dbReference type="Pfam" id="PF01381">
    <property type="entry name" value="HTH_3"/>
    <property type="match status" value="1"/>
</dbReference>
<gene>
    <name evidence="2" type="ORF">WKI71_36620</name>
</gene>